<reference evidence="9" key="1">
    <citation type="submission" date="2020-07" db="EMBL/GenBank/DDBJ databases">
        <title>Huge and variable diversity of episymbiotic CPR bacteria and DPANN archaea in groundwater ecosystems.</title>
        <authorList>
            <person name="He C.Y."/>
            <person name="Keren R."/>
            <person name="Whittaker M."/>
            <person name="Farag I.F."/>
            <person name="Doudna J."/>
            <person name="Cate J.H.D."/>
            <person name="Banfield J.F."/>
        </authorList>
    </citation>
    <scope>NUCLEOTIDE SEQUENCE</scope>
    <source>
        <strain evidence="9">NC_groundwater_1482_Ag_S-0.65um_47_24</strain>
    </source>
</reference>
<comment type="subcellular location">
    <subcellularLocation>
        <location evidence="7">Cytoplasm</location>
    </subcellularLocation>
</comment>
<dbReference type="InterPro" id="IPR006264">
    <property type="entry name" value="EPSP_synthase"/>
</dbReference>
<dbReference type="InterPro" id="IPR013792">
    <property type="entry name" value="RNA3'P_cycl/enolpyr_Trfase_a/b"/>
</dbReference>
<feature type="binding site" evidence="7">
    <location>
        <position position="20"/>
    </location>
    <ligand>
        <name>3-phosphoshikimate</name>
        <dbReference type="ChEBI" id="CHEBI:145989"/>
    </ligand>
</feature>
<evidence type="ECO:0000256" key="7">
    <source>
        <dbReference type="HAMAP-Rule" id="MF_00210"/>
    </source>
</evidence>
<feature type="domain" description="Enolpyruvate transferase" evidence="8">
    <location>
        <begin position="7"/>
        <end position="409"/>
    </location>
</feature>
<dbReference type="HAMAP" id="MF_00210">
    <property type="entry name" value="EPSP_synth"/>
    <property type="match status" value="1"/>
</dbReference>
<proteinExistence type="inferred from homology"/>
<dbReference type="Pfam" id="PF00275">
    <property type="entry name" value="EPSP_synthase"/>
    <property type="match status" value="1"/>
</dbReference>
<evidence type="ECO:0000313" key="9">
    <source>
        <dbReference type="EMBL" id="MBI4595441.1"/>
    </source>
</evidence>
<feature type="binding site" evidence="7">
    <location>
        <position position="162"/>
    </location>
    <ligand>
        <name>3-phosphoshikimate</name>
        <dbReference type="ChEBI" id="CHEBI:145989"/>
    </ligand>
</feature>
<feature type="binding site" evidence="7">
    <location>
        <position position="331"/>
    </location>
    <ligand>
        <name>3-phosphoshikimate</name>
        <dbReference type="ChEBI" id="CHEBI:145989"/>
    </ligand>
</feature>
<dbReference type="CDD" id="cd01556">
    <property type="entry name" value="EPSP_synthase"/>
    <property type="match status" value="1"/>
</dbReference>
<feature type="binding site" evidence="7">
    <location>
        <position position="304"/>
    </location>
    <ligand>
        <name>3-phosphoshikimate</name>
        <dbReference type="ChEBI" id="CHEBI:145989"/>
    </ligand>
</feature>
<sequence length="425" mass="46061">MQLEVRPSKLKGRVEIPASKSHTIRALVLASLAEGESKIINPLLSEDAISCLLVCKAFGATIVMGKDWLVKGKSGNPDVPEDIINVGNSGTTARLTMGMASLGSGYAVFTGDAQTRQRPMQPLLDALNNLGATAFSTRGNGKLPAVIRGRIKGGGTDVDGLTSQYLSSLLISSPLAERDTIIRVHNLHEKPYVEMTLRWLKKLGIQYENKDLEQFHIEGNQRYRCFEERIPADFSSATFFLCAAVITHCELDLVGLDFNDSQGDKMVVPMLEEMGARYQMQGDILTISGLDLKGAELDLNATPDALPALAVVGTQAEGETILRNVPQARIKETDRIAVMCQELTKMGADIQELPDGLVIRKSRLKGTVVDGHGDHRVVMSLAIAGLVAEGTTRVKTAEAMSITFPNFAELMSQCGAQMEFLSDET</sequence>
<dbReference type="GO" id="GO:0008652">
    <property type="term" value="P:amino acid biosynthetic process"/>
    <property type="evidence" value="ECO:0007669"/>
    <property type="project" value="UniProtKB-KW"/>
</dbReference>
<dbReference type="EMBL" id="JACQWF010000159">
    <property type="protein sequence ID" value="MBI4595441.1"/>
    <property type="molecule type" value="Genomic_DNA"/>
</dbReference>
<feature type="binding site" evidence="7">
    <location>
        <position position="327"/>
    </location>
    <ligand>
        <name>3-phosphoshikimate</name>
        <dbReference type="ChEBI" id="CHEBI:145989"/>
    </ligand>
</feature>
<dbReference type="NCBIfam" id="TIGR01356">
    <property type="entry name" value="aroA"/>
    <property type="match status" value="1"/>
</dbReference>
<dbReference type="Gene3D" id="3.65.10.10">
    <property type="entry name" value="Enolpyruvate transferase domain"/>
    <property type="match status" value="2"/>
</dbReference>
<feature type="binding site" evidence="7">
    <location>
        <position position="25"/>
    </location>
    <ligand>
        <name>3-phosphoshikimate</name>
        <dbReference type="ChEBI" id="CHEBI:145989"/>
    </ligand>
</feature>
<organism evidence="9 10">
    <name type="scientific">Tectimicrobiota bacterium</name>
    <dbReference type="NCBI Taxonomy" id="2528274"/>
    <lineage>
        <taxon>Bacteria</taxon>
        <taxon>Pseudomonadati</taxon>
        <taxon>Nitrospinota/Tectimicrobiota group</taxon>
        <taxon>Candidatus Tectimicrobiota</taxon>
    </lineage>
</organism>
<comment type="catalytic activity">
    <reaction evidence="6">
        <text>3-phosphoshikimate + phosphoenolpyruvate = 5-O-(1-carboxyvinyl)-3-phosphoshikimate + phosphate</text>
        <dbReference type="Rhea" id="RHEA:21256"/>
        <dbReference type="ChEBI" id="CHEBI:43474"/>
        <dbReference type="ChEBI" id="CHEBI:57701"/>
        <dbReference type="ChEBI" id="CHEBI:58702"/>
        <dbReference type="ChEBI" id="CHEBI:145989"/>
        <dbReference type="EC" id="2.5.1.19"/>
    </reaction>
    <physiologicalReaction direction="left-to-right" evidence="6">
        <dbReference type="Rhea" id="RHEA:21257"/>
    </physiologicalReaction>
</comment>
<dbReference type="PANTHER" id="PTHR21090">
    <property type="entry name" value="AROM/DEHYDROQUINATE SYNTHASE"/>
    <property type="match status" value="1"/>
</dbReference>
<feature type="binding site" evidence="7">
    <location>
        <position position="164"/>
    </location>
    <ligand>
        <name>phosphoenolpyruvate</name>
        <dbReference type="ChEBI" id="CHEBI:58702"/>
    </ligand>
</feature>
<dbReference type="GO" id="GO:0005737">
    <property type="term" value="C:cytoplasm"/>
    <property type="evidence" value="ECO:0007669"/>
    <property type="project" value="UniProtKB-SubCell"/>
</dbReference>
<feature type="binding site" evidence="7">
    <location>
        <position position="118"/>
    </location>
    <ligand>
        <name>phosphoenolpyruvate</name>
        <dbReference type="ChEBI" id="CHEBI:58702"/>
    </ligand>
</feature>
<dbReference type="PIRSF" id="PIRSF000505">
    <property type="entry name" value="EPSPS"/>
    <property type="match status" value="1"/>
</dbReference>
<comment type="caution">
    <text evidence="7">Lacks conserved residue(s) required for the propagation of feature annotation.</text>
</comment>
<evidence type="ECO:0000256" key="2">
    <source>
        <dbReference type="ARBA" id="ARBA00009948"/>
    </source>
</evidence>
<gene>
    <name evidence="7 9" type="primary">aroA</name>
    <name evidence="9" type="ORF">HY730_03580</name>
</gene>
<dbReference type="InterPro" id="IPR023193">
    <property type="entry name" value="EPSP_synthase_CS"/>
</dbReference>
<feature type="binding site" evidence="7">
    <location>
        <position position="335"/>
    </location>
    <ligand>
        <name>phosphoenolpyruvate</name>
        <dbReference type="ChEBI" id="CHEBI:58702"/>
    </ligand>
</feature>
<feature type="binding site" evidence="7">
    <location>
        <position position="163"/>
    </location>
    <ligand>
        <name>3-phosphoshikimate</name>
        <dbReference type="ChEBI" id="CHEBI:145989"/>
    </ligand>
</feature>
<evidence type="ECO:0000256" key="3">
    <source>
        <dbReference type="ARBA" id="ARBA00022605"/>
    </source>
</evidence>
<comment type="caution">
    <text evidence="9">The sequence shown here is derived from an EMBL/GenBank/DDBJ whole genome shotgun (WGS) entry which is preliminary data.</text>
</comment>
<feature type="binding site" evidence="7">
    <location>
        <position position="376"/>
    </location>
    <ligand>
        <name>phosphoenolpyruvate</name>
        <dbReference type="ChEBI" id="CHEBI:58702"/>
    </ligand>
</feature>
<evidence type="ECO:0000313" key="10">
    <source>
        <dbReference type="Proteomes" id="UP000772181"/>
    </source>
</evidence>
<dbReference type="GO" id="GO:0009073">
    <property type="term" value="P:aromatic amino acid family biosynthetic process"/>
    <property type="evidence" value="ECO:0007669"/>
    <property type="project" value="UniProtKB-KW"/>
</dbReference>
<dbReference type="InterPro" id="IPR001986">
    <property type="entry name" value="Enolpyruvate_Tfrase_dom"/>
</dbReference>
<dbReference type="PROSITE" id="PS00885">
    <property type="entry name" value="EPSP_SYNTHASE_2"/>
    <property type="match status" value="1"/>
</dbReference>
<evidence type="ECO:0000256" key="1">
    <source>
        <dbReference type="ARBA" id="ARBA00004811"/>
    </source>
</evidence>
<feature type="binding site" evidence="7">
    <location>
        <position position="21"/>
    </location>
    <ligand>
        <name>3-phosphoshikimate</name>
        <dbReference type="ChEBI" id="CHEBI:145989"/>
    </ligand>
</feature>
<evidence type="ECO:0000256" key="5">
    <source>
        <dbReference type="ARBA" id="ARBA00023141"/>
    </source>
</evidence>
<dbReference type="GO" id="GO:0003866">
    <property type="term" value="F:3-phosphoshikimate 1-carboxyvinyltransferase activity"/>
    <property type="evidence" value="ECO:0007669"/>
    <property type="project" value="UniProtKB-UniRule"/>
</dbReference>
<comment type="pathway">
    <text evidence="1 7">Metabolic intermediate biosynthesis; chorismate biosynthesis; chorismate from D-erythrose 4-phosphate and phosphoenolpyruvate: step 6/7.</text>
</comment>
<evidence type="ECO:0000256" key="6">
    <source>
        <dbReference type="ARBA" id="ARBA00044633"/>
    </source>
</evidence>
<comment type="function">
    <text evidence="7">Catalyzes the transfer of the enolpyruvyl moiety of phosphoenolpyruvate (PEP) to the 5-hydroxyl of shikimate-3-phosphate (S3P) to produce enolpyruvyl shikimate-3-phosphate and inorganic phosphate.</text>
</comment>
<dbReference type="EC" id="2.5.1.19" evidence="7"/>
<feature type="active site" description="Proton acceptor" evidence="7">
    <location>
        <position position="304"/>
    </location>
</feature>
<feature type="binding site" evidence="7">
    <location>
        <position position="90"/>
    </location>
    <ligand>
        <name>phosphoenolpyruvate</name>
        <dbReference type="ChEBI" id="CHEBI:58702"/>
    </ligand>
</feature>
<accession>A0A933LQL5</accession>
<protein>
    <recommendedName>
        <fullName evidence="7">3-phosphoshikimate 1-carboxyvinyltransferase</fullName>
        <ecNumber evidence="7">2.5.1.19</ecNumber>
    </recommendedName>
    <alternativeName>
        <fullName evidence="7">5-enolpyruvylshikimate-3-phosphate synthase</fullName>
        <shortName evidence="7">EPSP synthase</shortName>
        <shortName evidence="7">EPSPS</shortName>
    </alternativeName>
</protein>
<keyword evidence="7" id="KW-0963">Cytoplasm</keyword>
<keyword evidence="3 7" id="KW-0028">Amino-acid biosynthesis</keyword>
<comment type="similarity">
    <text evidence="2 7">Belongs to the EPSP synthase family.</text>
</comment>
<feature type="binding site" evidence="7">
    <location>
        <position position="20"/>
    </location>
    <ligand>
        <name>phosphoenolpyruvate</name>
        <dbReference type="ChEBI" id="CHEBI:58702"/>
    </ligand>
</feature>
<keyword evidence="5 7" id="KW-0057">Aromatic amino acid biosynthesis</keyword>
<dbReference type="SUPFAM" id="SSF55205">
    <property type="entry name" value="EPT/RTPC-like"/>
    <property type="match status" value="1"/>
</dbReference>
<feature type="binding site" evidence="7">
    <location>
        <position position="164"/>
    </location>
    <ligand>
        <name>3-phosphoshikimate</name>
        <dbReference type="ChEBI" id="CHEBI:145989"/>
    </ligand>
</feature>
<keyword evidence="4 7" id="KW-0808">Transferase</keyword>
<evidence type="ECO:0000256" key="4">
    <source>
        <dbReference type="ARBA" id="ARBA00022679"/>
    </source>
</evidence>
<dbReference type="GO" id="GO:0009423">
    <property type="term" value="P:chorismate biosynthetic process"/>
    <property type="evidence" value="ECO:0007669"/>
    <property type="project" value="UniProtKB-UniRule"/>
</dbReference>
<evidence type="ECO:0000259" key="8">
    <source>
        <dbReference type="Pfam" id="PF00275"/>
    </source>
</evidence>
<name>A0A933LQL5_UNCTE</name>
<dbReference type="PROSITE" id="PS00104">
    <property type="entry name" value="EPSP_SYNTHASE_1"/>
    <property type="match status" value="1"/>
</dbReference>
<dbReference type="InterPro" id="IPR036968">
    <property type="entry name" value="Enolpyruvate_Tfrase_sf"/>
</dbReference>
<dbReference type="AlphaFoldDB" id="A0A933LQL5"/>
<dbReference type="PANTHER" id="PTHR21090:SF5">
    <property type="entry name" value="PENTAFUNCTIONAL AROM POLYPEPTIDE"/>
    <property type="match status" value="1"/>
</dbReference>
<comment type="subunit">
    <text evidence="7">Monomer.</text>
</comment>
<dbReference type="Proteomes" id="UP000772181">
    <property type="component" value="Unassembled WGS sequence"/>
</dbReference>